<evidence type="ECO:0000313" key="4">
    <source>
        <dbReference type="Proteomes" id="UP000215914"/>
    </source>
</evidence>
<evidence type="ECO:0000313" key="3">
    <source>
        <dbReference type="EMBL" id="OTG28452.1"/>
    </source>
</evidence>
<gene>
    <name evidence="3" type="ORF">HannXRQ_Chr04g0111431</name>
    <name evidence="2" type="ORF">HanXRQr2_Chr04g0159621</name>
</gene>
<dbReference type="EMBL" id="MNCJ02000319">
    <property type="protein sequence ID" value="KAF5809641.1"/>
    <property type="molecule type" value="Genomic_DNA"/>
</dbReference>
<reference evidence="2" key="3">
    <citation type="submission" date="2020-06" db="EMBL/GenBank/DDBJ databases">
        <title>Helianthus annuus Genome sequencing and assembly Release 2.</title>
        <authorList>
            <person name="Gouzy J."/>
            <person name="Langlade N."/>
            <person name="Munos S."/>
        </authorList>
    </citation>
    <scope>NUCLEOTIDE SEQUENCE</scope>
    <source>
        <tissue evidence="2">Leaves</tissue>
    </source>
</reference>
<dbReference type="AlphaFoldDB" id="A0A251V0E1"/>
<dbReference type="GO" id="GO:0003677">
    <property type="term" value="F:DNA binding"/>
    <property type="evidence" value="ECO:0007669"/>
    <property type="project" value="UniProtKB-KW"/>
</dbReference>
<dbReference type="Gramene" id="mRNA:HanXRQr2_Chr04g0159621">
    <property type="protein sequence ID" value="CDS:HanXRQr2_Chr04g0159621.1"/>
    <property type="gene ID" value="HanXRQr2_Chr04g0159621"/>
</dbReference>
<evidence type="ECO:0000313" key="2">
    <source>
        <dbReference type="EMBL" id="KAF5809641.1"/>
    </source>
</evidence>
<dbReference type="PANTHER" id="PTHR45844">
    <property type="entry name" value="TRANSCRIPTION FACTOR BHLH30"/>
    <property type="match status" value="1"/>
</dbReference>
<dbReference type="Proteomes" id="UP000215914">
    <property type="component" value="Chromosome 4"/>
</dbReference>
<dbReference type="PANTHER" id="PTHR45844:SF25">
    <property type="entry name" value="TRANSCRIPTION FACTOR BHLH107"/>
    <property type="match status" value="1"/>
</dbReference>
<dbReference type="GO" id="GO:0003700">
    <property type="term" value="F:DNA-binding transcription factor activity"/>
    <property type="evidence" value="ECO:0007669"/>
    <property type="project" value="InterPro"/>
</dbReference>
<proteinExistence type="predicted"/>
<name>A0A251V0E1_HELAN</name>
<organism evidence="3 4">
    <name type="scientific">Helianthus annuus</name>
    <name type="common">Common sunflower</name>
    <dbReference type="NCBI Taxonomy" id="4232"/>
    <lineage>
        <taxon>Eukaryota</taxon>
        <taxon>Viridiplantae</taxon>
        <taxon>Streptophyta</taxon>
        <taxon>Embryophyta</taxon>
        <taxon>Tracheophyta</taxon>
        <taxon>Spermatophyta</taxon>
        <taxon>Magnoliopsida</taxon>
        <taxon>eudicotyledons</taxon>
        <taxon>Gunneridae</taxon>
        <taxon>Pentapetalae</taxon>
        <taxon>asterids</taxon>
        <taxon>campanulids</taxon>
        <taxon>Asterales</taxon>
        <taxon>Asteraceae</taxon>
        <taxon>Asteroideae</taxon>
        <taxon>Heliantheae alliance</taxon>
        <taxon>Heliantheae</taxon>
        <taxon>Helianthus</taxon>
    </lineage>
</organism>
<dbReference type="Gene3D" id="3.30.70.260">
    <property type="match status" value="1"/>
</dbReference>
<dbReference type="OMA" id="CTEPELI"/>
<reference evidence="3" key="2">
    <citation type="submission" date="2017-02" db="EMBL/GenBank/DDBJ databases">
        <title>Sunflower complete genome.</title>
        <authorList>
            <person name="Langlade N."/>
            <person name="Munos S."/>
        </authorList>
    </citation>
    <scope>NUCLEOTIDE SEQUENCE [LARGE SCALE GENOMIC DNA]</scope>
    <source>
        <tissue evidence="3">Leaves</tissue>
    </source>
</reference>
<reference evidence="2 4" key="1">
    <citation type="journal article" date="2017" name="Nature">
        <title>The sunflower genome provides insights into oil metabolism, flowering and Asterid evolution.</title>
        <authorList>
            <person name="Badouin H."/>
            <person name="Gouzy J."/>
            <person name="Grassa C.J."/>
            <person name="Murat F."/>
            <person name="Staton S.E."/>
            <person name="Cottret L."/>
            <person name="Lelandais-Briere C."/>
            <person name="Owens G.L."/>
            <person name="Carrere S."/>
            <person name="Mayjonade B."/>
            <person name="Legrand L."/>
            <person name="Gill N."/>
            <person name="Kane N.C."/>
            <person name="Bowers J.E."/>
            <person name="Hubner S."/>
            <person name="Bellec A."/>
            <person name="Berard A."/>
            <person name="Berges H."/>
            <person name="Blanchet N."/>
            <person name="Boniface M.C."/>
            <person name="Brunel D."/>
            <person name="Catrice O."/>
            <person name="Chaidir N."/>
            <person name="Claudel C."/>
            <person name="Donnadieu C."/>
            <person name="Faraut T."/>
            <person name="Fievet G."/>
            <person name="Helmstetter N."/>
            <person name="King M."/>
            <person name="Knapp S.J."/>
            <person name="Lai Z."/>
            <person name="Le Paslier M.C."/>
            <person name="Lippi Y."/>
            <person name="Lorenzon L."/>
            <person name="Mandel J.R."/>
            <person name="Marage G."/>
            <person name="Marchand G."/>
            <person name="Marquand E."/>
            <person name="Bret-Mestries E."/>
            <person name="Morien E."/>
            <person name="Nambeesan S."/>
            <person name="Nguyen T."/>
            <person name="Pegot-Espagnet P."/>
            <person name="Pouilly N."/>
            <person name="Raftis F."/>
            <person name="Sallet E."/>
            <person name="Schiex T."/>
            <person name="Thomas J."/>
            <person name="Vandecasteele C."/>
            <person name="Vares D."/>
            <person name="Vear F."/>
            <person name="Vautrin S."/>
            <person name="Crespi M."/>
            <person name="Mangin B."/>
            <person name="Burke J.M."/>
            <person name="Salse J."/>
            <person name="Munos S."/>
            <person name="Vincourt P."/>
            <person name="Rieseberg L.H."/>
            <person name="Langlade N.B."/>
        </authorList>
    </citation>
    <scope>NUCLEOTIDE SEQUENCE [LARGE SCALE GENOMIC DNA]</scope>
    <source>
        <strain evidence="4">cv. SF193</strain>
        <tissue evidence="2">Leaves</tissue>
    </source>
</reference>
<dbReference type="InParanoid" id="A0A251V0E1"/>
<dbReference type="InterPro" id="IPR045847">
    <property type="entry name" value="AIG1-like"/>
</dbReference>
<evidence type="ECO:0000256" key="1">
    <source>
        <dbReference type="ARBA" id="ARBA00023125"/>
    </source>
</evidence>
<keyword evidence="4" id="KW-1185">Reference proteome</keyword>
<keyword evidence="1" id="KW-0238">DNA-binding</keyword>
<protein>
    <submittedName>
        <fullName evidence="2">Basic helix-loop-helix leucine zipper transcription factor</fullName>
    </submittedName>
</protein>
<accession>A0A251V0E1</accession>
<dbReference type="STRING" id="4232.A0A251V0E1"/>
<sequence>MLQTDKASVLTETVQHLKKLKNMVANIVTSHEDGDGCSMCQPIFIPSEYDEMSISYCDNGDKTTVRAIICCEDRPDLNHGLTKAIRSANGKAVMAEMATVGGRTKMDMVVEWPQCRDIGEDIGLLRRALKAVVEDQILGRAKVMGHGSIEPDFIALGQRFADRHRPKSL</sequence>
<dbReference type="EMBL" id="CM007893">
    <property type="protein sequence ID" value="OTG28452.1"/>
    <property type="molecule type" value="Genomic_DNA"/>
</dbReference>